<proteinExistence type="inferred from homology"/>
<sequence length="455" mass="51057">LSALSAEASGGGAGDRRGRYGARPSDSSLQSPGPAGVGQLDMAKKKKGATREPGEKGPTALFLLSEDNPVRKCTRFLIEWPPFEFMVLVTIIANCVVLALEEHLPEGDRTPLAQKLEETEPYFLAIFCVEASLKILALGLILHSGSYLRSVWNMMDFVVVASGIVTIIIPDNMDLDLRTLRAIRVLRPLKLVSGIPSLQVVLSSIIKAMAPLLQIGLLVLFAIVIFAIIGLEFYSGILHKSCYSLEDPSDIVPEGEQETPCYSYVMASNVPNGAFKCDNSSSFCKEGWNGPNYGITSFDNIFFAMLTVFQCITMEGWTQMLYWTNDAMGNAFNWIYFVPLIIIGSFFMLNLVLGVLSGEFAKEREKVENRQAFLRIRRQQQLERELDGYVEWICKAEEVILAEKRTTEEERLYILEARRRFAAKRDKMKNMRGKSTDEEEEEEDEEDAEDEGRVH</sequence>
<keyword evidence="10 16" id="KW-0472">Membrane</keyword>
<dbReference type="OrthoDB" id="431720at2759"/>
<evidence type="ECO:0000313" key="19">
    <source>
        <dbReference type="Proteomes" id="UP000192247"/>
    </source>
</evidence>
<evidence type="ECO:0000256" key="14">
    <source>
        <dbReference type="RuleBase" id="RU003808"/>
    </source>
</evidence>
<keyword evidence="6 13" id="KW-0106">Calcium</keyword>
<keyword evidence="19" id="KW-1185">Reference proteome</keyword>
<keyword evidence="11" id="KW-0325">Glycoprotein</keyword>
<evidence type="ECO:0000256" key="6">
    <source>
        <dbReference type="ARBA" id="ARBA00022837"/>
    </source>
</evidence>
<evidence type="ECO:0000313" key="18">
    <source>
        <dbReference type="EMBL" id="OQR72761.1"/>
    </source>
</evidence>
<evidence type="ECO:0000256" key="2">
    <source>
        <dbReference type="ARBA" id="ARBA00022448"/>
    </source>
</evidence>
<reference evidence="18 19" key="1">
    <citation type="journal article" date="2017" name="Gigascience">
        <title>Draft genome of the honey bee ectoparasitic mite, Tropilaelaps mercedesae, is shaped by the parasitic life history.</title>
        <authorList>
            <person name="Dong X."/>
            <person name="Armstrong S.D."/>
            <person name="Xia D."/>
            <person name="Makepeace B.L."/>
            <person name="Darby A.C."/>
            <person name="Kadowaki T."/>
        </authorList>
    </citation>
    <scope>NUCLEOTIDE SEQUENCE [LARGE SCALE GENOMIC DNA]</scope>
    <source>
        <strain evidence="18">Wuxi-XJTLU</strain>
    </source>
</reference>
<dbReference type="PANTHER" id="PTHR45628:SF7">
    <property type="entry name" value="VOLTAGE-DEPENDENT CALCIUM CHANNEL TYPE A SUBUNIT ALPHA-1"/>
    <property type="match status" value="1"/>
</dbReference>
<evidence type="ECO:0000256" key="15">
    <source>
        <dbReference type="SAM" id="MobiDB-lite"/>
    </source>
</evidence>
<evidence type="ECO:0000256" key="10">
    <source>
        <dbReference type="ARBA" id="ARBA00023136"/>
    </source>
</evidence>
<feature type="domain" description="Ion transport" evidence="17">
    <location>
        <begin position="81"/>
        <end position="366"/>
    </location>
</feature>
<dbReference type="Pfam" id="PF00520">
    <property type="entry name" value="Ion_trans"/>
    <property type="match status" value="1"/>
</dbReference>
<organism evidence="18 19">
    <name type="scientific">Tropilaelaps mercedesae</name>
    <dbReference type="NCBI Taxonomy" id="418985"/>
    <lineage>
        <taxon>Eukaryota</taxon>
        <taxon>Metazoa</taxon>
        <taxon>Ecdysozoa</taxon>
        <taxon>Arthropoda</taxon>
        <taxon>Chelicerata</taxon>
        <taxon>Arachnida</taxon>
        <taxon>Acari</taxon>
        <taxon>Parasitiformes</taxon>
        <taxon>Mesostigmata</taxon>
        <taxon>Gamasina</taxon>
        <taxon>Dermanyssoidea</taxon>
        <taxon>Laelapidae</taxon>
        <taxon>Tropilaelaps</taxon>
    </lineage>
</organism>
<dbReference type="PRINTS" id="PR00167">
    <property type="entry name" value="CACHANNEL"/>
</dbReference>
<dbReference type="GO" id="GO:0005891">
    <property type="term" value="C:voltage-gated calcium channel complex"/>
    <property type="evidence" value="ECO:0007669"/>
    <property type="project" value="InterPro"/>
</dbReference>
<feature type="region of interest" description="Disordered" evidence="15">
    <location>
        <begin position="1"/>
        <end position="60"/>
    </location>
</feature>
<evidence type="ECO:0000256" key="16">
    <source>
        <dbReference type="SAM" id="Phobius"/>
    </source>
</evidence>
<dbReference type="InterPro" id="IPR005821">
    <property type="entry name" value="Ion_trans_dom"/>
</dbReference>
<dbReference type="GO" id="GO:0008331">
    <property type="term" value="F:high voltage-gated calcium channel activity"/>
    <property type="evidence" value="ECO:0007669"/>
    <property type="project" value="TreeGrafter"/>
</dbReference>
<feature type="transmembrane region" description="Helical" evidence="16">
    <location>
        <begin position="212"/>
        <end position="234"/>
    </location>
</feature>
<keyword evidence="9" id="KW-0406">Ion transport</keyword>
<dbReference type="STRING" id="418985.A0A1V9XH59"/>
<dbReference type="PANTHER" id="PTHR45628">
    <property type="entry name" value="VOLTAGE-DEPENDENT CALCIUM CHANNEL TYPE A SUBUNIT ALPHA-1"/>
    <property type="match status" value="1"/>
</dbReference>
<dbReference type="InterPro" id="IPR050599">
    <property type="entry name" value="VDCC_alpha-1_subunit"/>
</dbReference>
<keyword evidence="13" id="KW-0479">Metal-binding</keyword>
<name>A0A1V9XH59_9ACAR</name>
<dbReference type="GO" id="GO:0045202">
    <property type="term" value="C:synapse"/>
    <property type="evidence" value="ECO:0007669"/>
    <property type="project" value="GOC"/>
</dbReference>
<dbReference type="InterPro" id="IPR027359">
    <property type="entry name" value="Volt_channel_dom_sf"/>
</dbReference>
<evidence type="ECO:0000259" key="17">
    <source>
        <dbReference type="Pfam" id="PF00520"/>
    </source>
</evidence>
<evidence type="ECO:0000256" key="5">
    <source>
        <dbReference type="ARBA" id="ARBA00022692"/>
    </source>
</evidence>
<comment type="similarity">
    <text evidence="14">Belongs to the calcium channel alpha-1 subunit (TC 1.A.1.11) family.</text>
</comment>
<evidence type="ECO:0000256" key="3">
    <source>
        <dbReference type="ARBA" id="ARBA00022568"/>
    </source>
</evidence>
<dbReference type="InterPro" id="IPR002077">
    <property type="entry name" value="VDCCAlpha1"/>
</dbReference>
<keyword evidence="12" id="KW-0407">Ion channel</keyword>
<gene>
    <name evidence="18" type="ORF">BIW11_10177</name>
</gene>
<evidence type="ECO:0000256" key="12">
    <source>
        <dbReference type="ARBA" id="ARBA00023303"/>
    </source>
</evidence>
<protein>
    <submittedName>
        <fullName evidence="18">Voltage-dependent calcium channel type A subunit alpha-1-like</fullName>
    </submittedName>
</protein>
<feature type="compositionally biased region" description="Acidic residues" evidence="15">
    <location>
        <begin position="437"/>
        <end position="455"/>
    </location>
</feature>
<accession>A0A1V9XH59</accession>
<evidence type="ECO:0000256" key="13">
    <source>
        <dbReference type="PIRSR" id="PIRSR602077-1"/>
    </source>
</evidence>
<feature type="non-terminal residue" evidence="18">
    <location>
        <position position="1"/>
    </location>
</feature>
<comment type="subcellular location">
    <subcellularLocation>
        <location evidence="1 14">Membrane</location>
        <topology evidence="1 14">Multi-pass membrane protein</topology>
    </subcellularLocation>
</comment>
<evidence type="ECO:0000256" key="1">
    <source>
        <dbReference type="ARBA" id="ARBA00004141"/>
    </source>
</evidence>
<keyword evidence="8 16" id="KW-1133">Transmembrane helix</keyword>
<dbReference type="Gene3D" id="1.10.287.70">
    <property type="match status" value="1"/>
</dbReference>
<feature type="transmembrane region" description="Helical" evidence="16">
    <location>
        <begin position="151"/>
        <end position="169"/>
    </location>
</feature>
<evidence type="ECO:0000256" key="8">
    <source>
        <dbReference type="ARBA" id="ARBA00022989"/>
    </source>
</evidence>
<feature type="transmembrane region" description="Helical" evidence="16">
    <location>
        <begin position="334"/>
        <end position="356"/>
    </location>
</feature>
<feature type="binding site" evidence="13">
    <location>
        <position position="315"/>
    </location>
    <ligand>
        <name>Ca(2+)</name>
        <dbReference type="ChEBI" id="CHEBI:29108"/>
    </ligand>
</feature>
<dbReference type="FunFam" id="1.20.120.350:FF:000043">
    <property type="entry name" value="Voltage-dependent L-type calcium channel subunit alpha"/>
    <property type="match status" value="1"/>
</dbReference>
<keyword evidence="5 16" id="KW-0812">Transmembrane</keyword>
<evidence type="ECO:0000256" key="4">
    <source>
        <dbReference type="ARBA" id="ARBA00022673"/>
    </source>
</evidence>
<feature type="transmembrane region" description="Helical" evidence="16">
    <location>
        <begin position="122"/>
        <end position="145"/>
    </location>
</feature>
<evidence type="ECO:0000256" key="11">
    <source>
        <dbReference type="ARBA" id="ARBA00023180"/>
    </source>
</evidence>
<dbReference type="EMBL" id="MNPL01011088">
    <property type="protein sequence ID" value="OQR72761.1"/>
    <property type="molecule type" value="Genomic_DNA"/>
</dbReference>
<dbReference type="InParanoid" id="A0A1V9XH59"/>
<dbReference type="Gene3D" id="6.10.250.2500">
    <property type="match status" value="1"/>
</dbReference>
<dbReference type="Proteomes" id="UP000192247">
    <property type="component" value="Unassembled WGS sequence"/>
</dbReference>
<dbReference type="SUPFAM" id="SSF81324">
    <property type="entry name" value="Voltage-gated potassium channels"/>
    <property type="match status" value="1"/>
</dbReference>
<evidence type="ECO:0000256" key="7">
    <source>
        <dbReference type="ARBA" id="ARBA00022882"/>
    </source>
</evidence>
<evidence type="ECO:0000256" key="9">
    <source>
        <dbReference type="ARBA" id="ARBA00023065"/>
    </source>
</evidence>
<dbReference type="GO" id="GO:0007268">
    <property type="term" value="P:chemical synaptic transmission"/>
    <property type="evidence" value="ECO:0007669"/>
    <property type="project" value="TreeGrafter"/>
</dbReference>
<dbReference type="FunFam" id="1.10.287.70:FF:000007">
    <property type="entry name" value="Voltage-dependent L-type calcium channel subunit alpha"/>
    <property type="match status" value="1"/>
</dbReference>
<keyword evidence="7 14" id="KW-0851">Voltage-gated channel</keyword>
<feature type="transmembrane region" description="Helical" evidence="16">
    <location>
        <begin position="301"/>
        <end position="322"/>
    </location>
</feature>
<keyword evidence="3 14" id="KW-0109">Calcium transport</keyword>
<dbReference type="Gene3D" id="1.20.120.350">
    <property type="entry name" value="Voltage-gated potassium channels. Chain C"/>
    <property type="match status" value="1"/>
</dbReference>
<feature type="region of interest" description="Disordered" evidence="15">
    <location>
        <begin position="425"/>
        <end position="455"/>
    </location>
</feature>
<comment type="caution">
    <text evidence="18">The sequence shown here is derived from an EMBL/GenBank/DDBJ whole genome shotgun (WGS) entry which is preliminary data.</text>
</comment>
<dbReference type="GO" id="GO:0098703">
    <property type="term" value="P:calcium ion import across plasma membrane"/>
    <property type="evidence" value="ECO:0007669"/>
    <property type="project" value="TreeGrafter"/>
</dbReference>
<keyword evidence="2" id="KW-0813">Transport</keyword>
<dbReference type="AlphaFoldDB" id="A0A1V9XH59"/>
<dbReference type="GO" id="GO:0046872">
    <property type="term" value="F:metal ion binding"/>
    <property type="evidence" value="ECO:0007669"/>
    <property type="project" value="UniProtKB-KW"/>
</dbReference>
<keyword evidence="4 14" id="KW-0107">Calcium channel</keyword>